<dbReference type="InterPro" id="IPR002130">
    <property type="entry name" value="Cyclophilin-type_PPIase_dom"/>
</dbReference>
<dbReference type="GO" id="GO:0006457">
    <property type="term" value="P:protein folding"/>
    <property type="evidence" value="ECO:0007669"/>
    <property type="project" value="TreeGrafter"/>
</dbReference>
<dbReference type="PANTHER" id="PTHR11071:SF561">
    <property type="entry name" value="PEPTIDYL-PROLYL CIS-TRANS ISOMERASE D-RELATED"/>
    <property type="match status" value="1"/>
</dbReference>
<keyword evidence="1" id="KW-0413">Isomerase</keyword>
<dbReference type="SUPFAM" id="SSF50891">
    <property type="entry name" value="Cyclophilin-like"/>
    <property type="match status" value="1"/>
</dbReference>
<gene>
    <name evidence="3" type="ORF">F1559_002654</name>
</gene>
<proteinExistence type="inferred from homology"/>
<evidence type="ECO:0000259" key="2">
    <source>
        <dbReference type="PROSITE" id="PS50072"/>
    </source>
</evidence>
<dbReference type="EC" id="5.2.1.8" evidence="1"/>
<sequence length="222" mass="23973">MKNFSAFISSWVNNGFRKQALRQTNVARGACRPGSAPKVGSRVTLASPTRLGQCRGLHRRRLAVVSAAAPADLTITQKVFFDFSIGGEPAGRIVFGLYGNQVPKTAENFRALSTGEKGFGYQGSFAHRVIPGFVIQFGDFTRGDGTGGRSIYGDRFEDENFAIPHETGALSMANAGPGTNGSQVFIVLDGDMTRHLNGRPRRLWQDFGGYGCCSKNRTESDG</sequence>
<protein>
    <recommendedName>
        <fullName evidence="1">Peptidyl-prolyl cis-trans isomerase</fullName>
        <shortName evidence="1">PPIase</shortName>
        <ecNumber evidence="1">5.2.1.8</ecNumber>
    </recommendedName>
</protein>
<dbReference type="PANTHER" id="PTHR11071">
    <property type="entry name" value="PEPTIDYL-PROLYL CIS-TRANS ISOMERASE"/>
    <property type="match status" value="1"/>
</dbReference>
<dbReference type="GO" id="GO:0016018">
    <property type="term" value="F:cyclosporin A binding"/>
    <property type="evidence" value="ECO:0007669"/>
    <property type="project" value="TreeGrafter"/>
</dbReference>
<evidence type="ECO:0000256" key="1">
    <source>
        <dbReference type="RuleBase" id="RU363019"/>
    </source>
</evidence>
<dbReference type="InterPro" id="IPR029000">
    <property type="entry name" value="Cyclophilin-like_dom_sf"/>
</dbReference>
<keyword evidence="1" id="KW-0697">Rotamase</keyword>
<dbReference type="AlphaFoldDB" id="A0A7J7IF69"/>
<organism evidence="3 4">
    <name type="scientific">Cyanidiococcus yangmingshanensis</name>
    <dbReference type="NCBI Taxonomy" id="2690220"/>
    <lineage>
        <taxon>Eukaryota</taxon>
        <taxon>Rhodophyta</taxon>
        <taxon>Bangiophyceae</taxon>
        <taxon>Cyanidiales</taxon>
        <taxon>Cyanidiaceae</taxon>
        <taxon>Cyanidiococcus</taxon>
    </lineage>
</organism>
<dbReference type="PROSITE" id="PS50072">
    <property type="entry name" value="CSA_PPIASE_2"/>
    <property type="match status" value="1"/>
</dbReference>
<accession>A0A7J7IF69</accession>
<keyword evidence="4" id="KW-1185">Reference proteome</keyword>
<name>A0A7J7IF69_9RHOD</name>
<dbReference type="EMBL" id="VWRR01000013">
    <property type="protein sequence ID" value="KAF6001743.1"/>
    <property type="molecule type" value="Genomic_DNA"/>
</dbReference>
<dbReference type="Gene3D" id="2.40.100.10">
    <property type="entry name" value="Cyclophilin-like"/>
    <property type="match status" value="1"/>
</dbReference>
<comment type="function">
    <text evidence="1">PPIases accelerate the folding of proteins. It catalyzes the cis-trans isomerization of proline imidic peptide bonds in oligopeptides.</text>
</comment>
<dbReference type="GO" id="GO:0005737">
    <property type="term" value="C:cytoplasm"/>
    <property type="evidence" value="ECO:0007669"/>
    <property type="project" value="TreeGrafter"/>
</dbReference>
<dbReference type="GO" id="GO:0003755">
    <property type="term" value="F:peptidyl-prolyl cis-trans isomerase activity"/>
    <property type="evidence" value="ECO:0007669"/>
    <property type="project" value="UniProtKB-UniRule"/>
</dbReference>
<feature type="domain" description="PPIase cyclophilin-type" evidence="2">
    <location>
        <begin position="80"/>
        <end position="208"/>
    </location>
</feature>
<comment type="similarity">
    <text evidence="1">Belongs to the cyclophilin-type PPIase family.</text>
</comment>
<dbReference type="Pfam" id="PF00160">
    <property type="entry name" value="Pro_isomerase"/>
    <property type="match status" value="1"/>
</dbReference>
<comment type="caution">
    <text evidence="3">The sequence shown here is derived from an EMBL/GenBank/DDBJ whole genome shotgun (WGS) entry which is preliminary data.</text>
</comment>
<dbReference type="Proteomes" id="UP000530660">
    <property type="component" value="Unassembled WGS sequence"/>
</dbReference>
<reference evidence="3 4" key="1">
    <citation type="journal article" date="2020" name="J. Phycol.">
        <title>Comparative genome analysis reveals Cyanidiococcus gen. nov., a new extremophilic red algal genus sister to Cyanidioschyzon (Cyanidioschyzonaceae, Rhodophyta).</title>
        <authorList>
            <person name="Liu S.-L."/>
            <person name="Chiang Y.-R."/>
            <person name="Yoon H.S."/>
            <person name="Fu H.-Y."/>
        </authorList>
    </citation>
    <scope>NUCLEOTIDE SEQUENCE [LARGE SCALE GENOMIC DNA]</scope>
    <source>
        <strain evidence="3 4">THAL066</strain>
    </source>
</reference>
<dbReference type="PRINTS" id="PR00153">
    <property type="entry name" value="CSAPPISMRASE"/>
</dbReference>
<evidence type="ECO:0000313" key="4">
    <source>
        <dbReference type="Proteomes" id="UP000530660"/>
    </source>
</evidence>
<comment type="catalytic activity">
    <reaction evidence="1">
        <text>[protein]-peptidylproline (omega=180) = [protein]-peptidylproline (omega=0)</text>
        <dbReference type="Rhea" id="RHEA:16237"/>
        <dbReference type="Rhea" id="RHEA-COMP:10747"/>
        <dbReference type="Rhea" id="RHEA-COMP:10748"/>
        <dbReference type="ChEBI" id="CHEBI:83833"/>
        <dbReference type="ChEBI" id="CHEBI:83834"/>
        <dbReference type="EC" id="5.2.1.8"/>
    </reaction>
</comment>
<evidence type="ECO:0000313" key="3">
    <source>
        <dbReference type="EMBL" id="KAF6001743.1"/>
    </source>
</evidence>
<dbReference type="OrthoDB" id="193499at2759"/>